<proteinExistence type="inferred from homology"/>
<comment type="caution">
    <text evidence="10">The sequence shown here is derived from an EMBL/GenBank/DDBJ whole genome shotgun (WGS) entry which is preliminary data.</text>
</comment>
<feature type="binding site" evidence="7">
    <location>
        <position position="21"/>
    </location>
    <ligand>
        <name>Ca(2+)</name>
        <dbReference type="ChEBI" id="CHEBI:29108"/>
    </ligand>
</feature>
<feature type="binding site" evidence="8">
    <location>
        <position position="82"/>
    </location>
    <ligand>
        <name>Zn(2+)</name>
        <dbReference type="ChEBI" id="CHEBI:29105"/>
        <note>catalytic</note>
    </ligand>
</feature>
<evidence type="ECO:0008006" key="12">
    <source>
        <dbReference type="Google" id="ProtNLM"/>
    </source>
</evidence>
<name>A0A9W8DM75_9FUNG</name>
<feature type="transmembrane region" description="Helical" evidence="9">
    <location>
        <begin position="148"/>
        <end position="167"/>
    </location>
</feature>
<dbReference type="InterPro" id="IPR008901">
    <property type="entry name" value="ACER"/>
</dbReference>
<feature type="transmembrane region" description="Helical" evidence="9">
    <location>
        <begin position="36"/>
        <end position="55"/>
    </location>
</feature>
<dbReference type="OrthoDB" id="187171at2759"/>
<feature type="transmembrane region" description="Helical" evidence="9">
    <location>
        <begin position="122"/>
        <end position="142"/>
    </location>
</feature>
<feature type="binding site" evidence="8">
    <location>
        <position position="223"/>
    </location>
    <ligand>
        <name>Zn(2+)</name>
        <dbReference type="ChEBI" id="CHEBI:29105"/>
        <note>catalytic</note>
    </ligand>
</feature>
<keyword evidence="8" id="KW-0862">Zinc</keyword>
<dbReference type="EMBL" id="JANBPT010000690">
    <property type="protein sequence ID" value="KAJ1914335.1"/>
    <property type="molecule type" value="Genomic_DNA"/>
</dbReference>
<dbReference type="GO" id="GO:0046513">
    <property type="term" value="P:ceramide biosynthetic process"/>
    <property type="evidence" value="ECO:0007669"/>
    <property type="project" value="TreeGrafter"/>
</dbReference>
<evidence type="ECO:0000256" key="1">
    <source>
        <dbReference type="ARBA" id="ARBA00004141"/>
    </source>
</evidence>
<feature type="binding site" evidence="8">
    <location>
        <position position="219"/>
    </location>
    <ligand>
        <name>Zn(2+)</name>
        <dbReference type="ChEBI" id="CHEBI:29105"/>
        <note>catalytic</note>
    </ligand>
</feature>
<feature type="transmembrane region" description="Helical" evidence="9">
    <location>
        <begin position="220"/>
        <end position="239"/>
    </location>
</feature>
<evidence type="ECO:0000256" key="2">
    <source>
        <dbReference type="ARBA" id="ARBA00009780"/>
    </source>
</evidence>
<protein>
    <recommendedName>
        <fullName evidence="12">Alkaline phytoceramidase</fullName>
    </recommendedName>
</protein>
<comment type="subcellular location">
    <subcellularLocation>
        <location evidence="1">Membrane</location>
        <topology evidence="1">Multi-pass membrane protein</topology>
    </subcellularLocation>
</comment>
<dbReference type="GO" id="GO:0005789">
    <property type="term" value="C:endoplasmic reticulum membrane"/>
    <property type="evidence" value="ECO:0007669"/>
    <property type="project" value="TreeGrafter"/>
</dbReference>
<evidence type="ECO:0000256" key="3">
    <source>
        <dbReference type="ARBA" id="ARBA00022692"/>
    </source>
</evidence>
<dbReference type="GO" id="GO:0016811">
    <property type="term" value="F:hydrolase activity, acting on carbon-nitrogen (but not peptide) bonds, in linear amides"/>
    <property type="evidence" value="ECO:0007669"/>
    <property type="project" value="InterPro"/>
</dbReference>
<organism evidence="10 11">
    <name type="scientific">Tieghemiomyces parasiticus</name>
    <dbReference type="NCBI Taxonomy" id="78921"/>
    <lineage>
        <taxon>Eukaryota</taxon>
        <taxon>Fungi</taxon>
        <taxon>Fungi incertae sedis</taxon>
        <taxon>Zoopagomycota</taxon>
        <taxon>Kickxellomycotina</taxon>
        <taxon>Dimargaritomycetes</taxon>
        <taxon>Dimargaritales</taxon>
        <taxon>Dimargaritaceae</taxon>
        <taxon>Tieghemiomyces</taxon>
    </lineage>
</organism>
<evidence type="ECO:0000256" key="5">
    <source>
        <dbReference type="ARBA" id="ARBA00022989"/>
    </source>
</evidence>
<comment type="similarity">
    <text evidence="2">Belongs to the alkaline ceramidase family.</text>
</comment>
<evidence type="ECO:0000256" key="8">
    <source>
        <dbReference type="PIRSR" id="PIRSR608901-2"/>
    </source>
</evidence>
<keyword evidence="11" id="KW-1185">Reference proteome</keyword>
<feature type="transmembrane region" description="Helical" evidence="9">
    <location>
        <begin position="67"/>
        <end position="85"/>
    </location>
</feature>
<dbReference type="GO" id="GO:0046514">
    <property type="term" value="P:ceramide catabolic process"/>
    <property type="evidence" value="ECO:0007669"/>
    <property type="project" value="TreeGrafter"/>
</dbReference>
<feature type="binding site" evidence="7">
    <location>
        <position position="24"/>
    </location>
    <ligand>
        <name>Ca(2+)</name>
        <dbReference type="ChEBI" id="CHEBI:29108"/>
    </ligand>
</feature>
<evidence type="ECO:0000313" key="10">
    <source>
        <dbReference type="EMBL" id="KAJ1914335.1"/>
    </source>
</evidence>
<feature type="binding site" evidence="7">
    <location>
        <position position="26"/>
    </location>
    <ligand>
        <name>Ca(2+)</name>
        <dbReference type="ChEBI" id="CHEBI:29108"/>
    </ligand>
</feature>
<accession>A0A9W8DM75</accession>
<sequence length="271" mass="31112">MDPVSGGSAHAYWHPHTASVDWCEENYEVSRYVVEFYNTLSSLAMIFFGEFGARTPLVAQDARFRRVFRLIAVVGIGSVLFHATLKHSTQMMDELPMVWVISYSTYCILRSVHGVTHGGLPWLFALLTATATCAVTLTSGLVQFITFHLVYDTVQLLCLVMIVRVYLERRRTHPVTAGLARKGFGLFLVACLCWLVDTCFCPYVDGGLRSWLPFNLQLHAWWHVFVSLGFYYLCTFLVFDDQLRKHREPLIRYRWCILPEVILAPMKGYHD</sequence>
<comment type="cofactor">
    <cofactor evidence="8">
        <name>Zn(2+)</name>
        <dbReference type="ChEBI" id="CHEBI:29105"/>
    </cofactor>
</comment>
<keyword evidence="7" id="KW-0106">Calcium</keyword>
<keyword evidence="5 9" id="KW-1133">Transmembrane helix</keyword>
<evidence type="ECO:0000256" key="9">
    <source>
        <dbReference type="SAM" id="Phobius"/>
    </source>
</evidence>
<evidence type="ECO:0000256" key="4">
    <source>
        <dbReference type="ARBA" id="ARBA00022801"/>
    </source>
</evidence>
<evidence type="ECO:0000256" key="7">
    <source>
        <dbReference type="PIRSR" id="PIRSR608901-1"/>
    </source>
</evidence>
<keyword evidence="4" id="KW-0378">Hydrolase</keyword>
<dbReference type="Proteomes" id="UP001150569">
    <property type="component" value="Unassembled WGS sequence"/>
</dbReference>
<gene>
    <name evidence="10" type="ORF">IWQ60_008852</name>
</gene>
<dbReference type="GO" id="GO:0046872">
    <property type="term" value="F:metal ion binding"/>
    <property type="evidence" value="ECO:0007669"/>
    <property type="project" value="UniProtKB-KW"/>
</dbReference>
<feature type="transmembrane region" description="Helical" evidence="9">
    <location>
        <begin position="97"/>
        <end position="115"/>
    </location>
</feature>
<reference evidence="10" key="1">
    <citation type="submission" date="2022-07" db="EMBL/GenBank/DDBJ databases">
        <title>Phylogenomic reconstructions and comparative analyses of Kickxellomycotina fungi.</title>
        <authorList>
            <person name="Reynolds N.K."/>
            <person name="Stajich J.E."/>
            <person name="Barry K."/>
            <person name="Grigoriev I.V."/>
            <person name="Crous P."/>
            <person name="Smith M.E."/>
        </authorList>
    </citation>
    <scope>NUCLEOTIDE SEQUENCE</scope>
    <source>
        <strain evidence="10">RSA 861</strain>
    </source>
</reference>
<keyword evidence="7" id="KW-0479">Metal-binding</keyword>
<dbReference type="Pfam" id="PF05875">
    <property type="entry name" value="Ceramidase"/>
    <property type="match status" value="1"/>
</dbReference>
<dbReference type="PANTHER" id="PTHR46187">
    <property type="entry name" value="ALKALINE CERAMIDASE 3"/>
    <property type="match status" value="1"/>
</dbReference>
<evidence type="ECO:0000256" key="6">
    <source>
        <dbReference type="ARBA" id="ARBA00023136"/>
    </source>
</evidence>
<keyword evidence="3 9" id="KW-0812">Transmembrane</keyword>
<dbReference type="PANTHER" id="PTHR46187:SF3">
    <property type="entry name" value="ALKALINE CERAMIDASE 3"/>
    <property type="match status" value="1"/>
</dbReference>
<keyword evidence="6 9" id="KW-0472">Membrane</keyword>
<evidence type="ECO:0000313" key="11">
    <source>
        <dbReference type="Proteomes" id="UP001150569"/>
    </source>
</evidence>
<feature type="binding site" evidence="7">
    <location>
        <position position="35"/>
    </location>
    <ligand>
        <name>Ca(2+)</name>
        <dbReference type="ChEBI" id="CHEBI:29108"/>
    </ligand>
</feature>
<dbReference type="AlphaFoldDB" id="A0A9W8DM75"/>
<feature type="transmembrane region" description="Helical" evidence="9">
    <location>
        <begin position="179"/>
        <end position="200"/>
    </location>
</feature>
<feature type="binding site" evidence="7">
    <location>
        <position position="22"/>
    </location>
    <ligand>
        <name>Ca(2+)</name>
        <dbReference type="ChEBI" id="CHEBI:29108"/>
    </ligand>
</feature>